<gene>
    <name evidence="5" type="ORF">PITCH_A1290003</name>
</gene>
<dbReference type="SMART" id="SM00710">
    <property type="entry name" value="PbH1"/>
    <property type="match status" value="5"/>
</dbReference>
<protein>
    <recommendedName>
        <fullName evidence="6">Right handed beta helix domain-containing protein</fullName>
    </recommendedName>
</protein>
<dbReference type="InterPro" id="IPR039448">
    <property type="entry name" value="Beta_helix"/>
</dbReference>
<dbReference type="InterPro" id="IPR057708">
    <property type="entry name" value="DUF7948"/>
</dbReference>
<evidence type="ECO:0000259" key="4">
    <source>
        <dbReference type="Pfam" id="PF25778"/>
    </source>
</evidence>
<reference evidence="5" key="1">
    <citation type="submission" date="2018-01" db="EMBL/GenBank/DDBJ databases">
        <authorList>
            <person name="Regsiter A."/>
            <person name="William W."/>
        </authorList>
    </citation>
    <scope>NUCLEOTIDE SEQUENCE</scope>
    <source>
        <strain evidence="5">TRIP AH-1</strain>
    </source>
</reference>
<evidence type="ECO:0008006" key="6">
    <source>
        <dbReference type="Google" id="ProtNLM"/>
    </source>
</evidence>
<evidence type="ECO:0000256" key="1">
    <source>
        <dbReference type="SAM" id="MobiDB-lite"/>
    </source>
</evidence>
<dbReference type="InterPro" id="IPR010620">
    <property type="entry name" value="SBBP_repeat"/>
</dbReference>
<proteinExistence type="predicted"/>
<dbReference type="SUPFAM" id="SSF51126">
    <property type="entry name" value="Pectin lyase-like"/>
    <property type="match status" value="1"/>
</dbReference>
<feature type="region of interest" description="Disordered" evidence="1">
    <location>
        <begin position="1071"/>
        <end position="1090"/>
    </location>
</feature>
<dbReference type="InterPro" id="IPR006626">
    <property type="entry name" value="PbH1"/>
</dbReference>
<dbReference type="PRINTS" id="PR00313">
    <property type="entry name" value="CABNDNGRPT"/>
</dbReference>
<evidence type="ECO:0000313" key="5">
    <source>
        <dbReference type="EMBL" id="SPD72326.1"/>
    </source>
</evidence>
<name>A0A445MS95_9BACT</name>
<dbReference type="Gene3D" id="2.160.20.10">
    <property type="entry name" value="Single-stranded right-handed beta-helix, Pectin lyase-like"/>
    <property type="match status" value="1"/>
</dbReference>
<feature type="domain" description="DUF7948" evidence="4">
    <location>
        <begin position="111"/>
        <end position="315"/>
    </location>
</feature>
<dbReference type="InterPro" id="IPR052918">
    <property type="entry name" value="Motility_Chemotaxis_Reg"/>
</dbReference>
<evidence type="ECO:0000259" key="3">
    <source>
        <dbReference type="Pfam" id="PF13229"/>
    </source>
</evidence>
<feature type="domain" description="Right handed beta helix" evidence="3">
    <location>
        <begin position="844"/>
        <end position="956"/>
    </location>
</feature>
<dbReference type="Pfam" id="PF25778">
    <property type="entry name" value="DUF7948"/>
    <property type="match status" value="1"/>
</dbReference>
<dbReference type="InterPro" id="IPR011050">
    <property type="entry name" value="Pectin_lyase_fold/virulence"/>
</dbReference>
<dbReference type="EMBL" id="OJIN01000034">
    <property type="protein sequence ID" value="SPD72326.1"/>
    <property type="molecule type" value="Genomic_DNA"/>
</dbReference>
<dbReference type="Pfam" id="PF13229">
    <property type="entry name" value="Beta_helix"/>
    <property type="match status" value="1"/>
</dbReference>
<feature type="compositionally biased region" description="Polar residues" evidence="1">
    <location>
        <begin position="1072"/>
        <end position="1082"/>
    </location>
</feature>
<keyword evidence="2" id="KW-0472">Membrane</keyword>
<feature type="transmembrane region" description="Helical" evidence="2">
    <location>
        <begin position="36"/>
        <end position="55"/>
    </location>
</feature>
<dbReference type="AlphaFoldDB" id="A0A445MS95"/>
<organism evidence="5">
    <name type="scientific">uncultured Desulfobacterium sp</name>
    <dbReference type="NCBI Taxonomy" id="201089"/>
    <lineage>
        <taxon>Bacteria</taxon>
        <taxon>Pseudomonadati</taxon>
        <taxon>Thermodesulfobacteriota</taxon>
        <taxon>Desulfobacteria</taxon>
        <taxon>Desulfobacterales</taxon>
        <taxon>Desulfobacteriaceae</taxon>
        <taxon>Desulfobacterium</taxon>
        <taxon>environmental samples</taxon>
    </lineage>
</organism>
<keyword evidence="2" id="KW-0812">Transmembrane</keyword>
<dbReference type="PANTHER" id="PTHR35580:SF1">
    <property type="entry name" value="PHYTASE-LIKE DOMAIN-CONTAINING PROTEIN"/>
    <property type="match status" value="1"/>
</dbReference>
<feature type="transmembrane region" description="Helical" evidence="2">
    <location>
        <begin position="6"/>
        <end position="24"/>
    </location>
</feature>
<accession>A0A445MS95</accession>
<dbReference type="Pfam" id="PF06739">
    <property type="entry name" value="SBBP"/>
    <property type="match status" value="6"/>
</dbReference>
<sequence length="1183" mass="125435">MFPYENKVISLFTYIFLIWYKSRLKFLKEAFAMFRLPNKYILIMTIISNLIYYHLSILNSYAKQQEFNSTAFKSDQAPCSALEDNFAGAAENSKKDPFKMRAEMADMNLPFIANEGQVDKKARFYSQTFGGTVFVTENGEIVYSLPRVEKETGKEKAAKGVGLKESFVGSEVKEIVGMSKTTTEVNYFKGADSSKWRTNIPTYGFVDLGEVYQGIGMILRAHGNNVEKIFTVKPGADPEKIRIKMSGAKTLKTNPAGELKAETDLGAVTFSKPLAYQEIEGQRRYVEVIYITDKTKYGFYVSDYDREKELIIDPVLASTYLGGTGNDYGYAITINQDGDVYVTGSTTSTNFPTTSGAFDTSFNTAADVFVTRLNSNLSAVISSTYLGGSGADFGYGIARDENGNVYVTGSTASTNFPTTSGAFAVTKHADADAFVSKLDPNITTLIASTYLGGGGNDYARAIKVDGSGNVCVGGYTGSANFPTTSGAFDTTKNANADGFVTKLNSSLSALVSSTYLGGGGNDYIYALTGDGSGDVYVGGYTGSTNFPTIPGAFDVSKNANPDGFVTKLNSALSALASSTYLGGGGNDYIYAITQDQAGDVYVTGNTTSTNFPTISGAYNTTKGSNSDTFVTRFDPGLSILIASTYIGGGGNDTGNAITVDYDGNVSVTGETTSSNFPTTPGAFDTTKNSNDDAFVSQFNGGLSTLYYSTYLGGSGNDHADAIAINQGCSVYVVGDTNSTNFPTTPDAYDVTENSNSDAFVTRFSFSGTINVPSSCHPTIQAGIDAASDGDVVLVAEGIYTGEGNTNLNFNGKAITLLSESGPEKAIIECQGDGVDFGLSFSSGNGIDSVVEGFTINGAIIAGILCGSGSSPTIQNCIIKNNGRGILCWGSSPAIINSVIANNAATGDGGGILSSYGGNPKITNCTIVNNSSVSGGGIKCNDGPAVIKNSIIWNNSPDQISGSPTVTYSDVQGGTGQPWFGTGCINADPLLAAGFHLQAGSVCRDAADPASAPPACPSDDIDIESRPKGVRYDIGADEFFDSDSDNLPDYWEYKYYGNLAKGWSEDYEGDGLSNGNEYNNSTDPIDMDTEDDGMPDGWEVQYTLNPVQNDADADKDNDSFSNYIEYLGGSNPNNSQQTPSPGCYNRYDALGRLVRTFCVSASQGRYEIEYQYDAVGNRTSKIVH</sequence>
<evidence type="ECO:0000256" key="2">
    <source>
        <dbReference type="SAM" id="Phobius"/>
    </source>
</evidence>
<keyword evidence="2" id="KW-1133">Transmembrane helix</keyword>
<dbReference type="InterPro" id="IPR012334">
    <property type="entry name" value="Pectin_lyas_fold"/>
</dbReference>
<dbReference type="PANTHER" id="PTHR35580">
    <property type="entry name" value="CELL SURFACE GLYCOPROTEIN (S-LAYER PROTEIN)-LIKE PROTEIN"/>
    <property type="match status" value="1"/>
</dbReference>